<gene>
    <name evidence="2" type="ORF">D2V07_06675</name>
</gene>
<name>A0A418NVD9_9SPHN</name>
<keyword evidence="2" id="KW-0413">Isomerase</keyword>
<dbReference type="PANTHER" id="PTHR43802:SF1">
    <property type="entry name" value="IP11341P-RELATED"/>
    <property type="match status" value="1"/>
</dbReference>
<comment type="caution">
    <text evidence="2">The sequence shown here is derived from an EMBL/GenBank/DDBJ whole genome shotgun (WGS) entry which is preliminary data.</text>
</comment>
<protein>
    <submittedName>
        <fullName evidence="2">Enoyl-CoA hydratase/isomerase family protein</fullName>
    </submittedName>
</protein>
<dbReference type="GO" id="GO:0016853">
    <property type="term" value="F:isomerase activity"/>
    <property type="evidence" value="ECO:0007669"/>
    <property type="project" value="UniProtKB-KW"/>
</dbReference>
<dbReference type="Proteomes" id="UP000286576">
    <property type="component" value="Unassembled WGS sequence"/>
</dbReference>
<dbReference type="PANTHER" id="PTHR43802">
    <property type="entry name" value="ENOYL-COA HYDRATASE"/>
    <property type="match status" value="1"/>
</dbReference>
<dbReference type="SUPFAM" id="SSF52096">
    <property type="entry name" value="ClpP/crotonase"/>
    <property type="match status" value="1"/>
</dbReference>
<dbReference type="Gene3D" id="3.90.226.10">
    <property type="entry name" value="2-enoyl-CoA Hydratase, Chain A, domain 1"/>
    <property type="match status" value="1"/>
</dbReference>
<keyword evidence="3" id="KW-1185">Reference proteome</keyword>
<comment type="similarity">
    <text evidence="1">Belongs to the enoyl-CoA hydratase/isomerase family.</text>
</comment>
<dbReference type="CDD" id="cd06558">
    <property type="entry name" value="crotonase-like"/>
    <property type="match status" value="1"/>
</dbReference>
<dbReference type="AlphaFoldDB" id="A0A418NVD9"/>
<organism evidence="2 3">
    <name type="scientific">Aurantiacibacter zhengii</name>
    <dbReference type="NCBI Taxonomy" id="2307003"/>
    <lineage>
        <taxon>Bacteria</taxon>
        <taxon>Pseudomonadati</taxon>
        <taxon>Pseudomonadota</taxon>
        <taxon>Alphaproteobacteria</taxon>
        <taxon>Sphingomonadales</taxon>
        <taxon>Erythrobacteraceae</taxon>
        <taxon>Aurantiacibacter</taxon>
    </lineage>
</organism>
<dbReference type="Pfam" id="PF00378">
    <property type="entry name" value="ECH_1"/>
    <property type="match status" value="1"/>
</dbReference>
<dbReference type="InterPro" id="IPR001753">
    <property type="entry name" value="Enoyl-CoA_hydra/iso"/>
</dbReference>
<dbReference type="RefSeq" id="WP_119585930.1">
    <property type="nucleotide sequence ID" value="NZ_CAWODQ010000012.1"/>
</dbReference>
<dbReference type="EMBL" id="QXFL01000002">
    <property type="protein sequence ID" value="RIV87981.1"/>
    <property type="molecule type" value="Genomic_DNA"/>
</dbReference>
<sequence>MSNDGAITVKKDGAITTITYDRQEKLNALTAKMSRELLAAIADLDGDDTASVGILTGAGRAFSVGGDLALEETFTAHTFRLELEMFAETVMAILSCSKPIICKMNGHAVGWGATMALFCDIIIASNKAKIGDPHVNVGLSTGDGASVIWPQLAGYPRAKQYLLTGELMGAVKAERWGLVNEVCRPEQLDDRVLEIAQLIAEKPRLSVAMTKASVNIALKQAVRSAMDSYITYECTTQQHPDHLIAVRRFMNTRKSR</sequence>
<accession>A0A418NVD9</accession>
<evidence type="ECO:0000313" key="3">
    <source>
        <dbReference type="Proteomes" id="UP000286576"/>
    </source>
</evidence>
<reference evidence="2 3" key="1">
    <citation type="submission" date="2018-08" db="EMBL/GenBank/DDBJ databases">
        <title>Erythrobacter zhengii sp.nov., a bacterium isolated from deep-sea sediment.</title>
        <authorList>
            <person name="Fang C."/>
            <person name="Wu Y.-H."/>
            <person name="Sun C."/>
            <person name="Wang H."/>
            <person name="Cheng H."/>
            <person name="Meng F.-X."/>
            <person name="Wang C.-S."/>
            <person name="Xu X.-W."/>
        </authorList>
    </citation>
    <scope>NUCLEOTIDE SEQUENCE [LARGE SCALE GENOMIC DNA]</scope>
    <source>
        <strain evidence="2 3">V18</strain>
    </source>
</reference>
<dbReference type="InterPro" id="IPR029045">
    <property type="entry name" value="ClpP/crotonase-like_dom_sf"/>
</dbReference>
<evidence type="ECO:0000313" key="2">
    <source>
        <dbReference type="EMBL" id="RIV87981.1"/>
    </source>
</evidence>
<dbReference type="OrthoDB" id="9802898at2"/>
<proteinExistence type="inferred from homology"/>
<evidence type="ECO:0000256" key="1">
    <source>
        <dbReference type="ARBA" id="ARBA00005254"/>
    </source>
</evidence>